<keyword evidence="4" id="KW-1185">Reference proteome</keyword>
<dbReference type="AlphaFoldDB" id="A0AAD3D2U6"/>
<comment type="caution">
    <text evidence="3">The sequence shown here is derived from an EMBL/GenBank/DDBJ whole genome shotgun (WGS) entry which is preliminary data.</text>
</comment>
<feature type="transmembrane region" description="Helical" evidence="2">
    <location>
        <begin position="31"/>
        <end position="53"/>
    </location>
</feature>
<keyword evidence="2" id="KW-0472">Membrane</keyword>
<accession>A0AAD3D2U6</accession>
<evidence type="ECO:0000313" key="3">
    <source>
        <dbReference type="EMBL" id="GFH56816.1"/>
    </source>
</evidence>
<evidence type="ECO:0000313" key="4">
    <source>
        <dbReference type="Proteomes" id="UP001054902"/>
    </source>
</evidence>
<organism evidence="3 4">
    <name type="scientific">Chaetoceros tenuissimus</name>
    <dbReference type="NCBI Taxonomy" id="426638"/>
    <lineage>
        <taxon>Eukaryota</taxon>
        <taxon>Sar</taxon>
        <taxon>Stramenopiles</taxon>
        <taxon>Ochrophyta</taxon>
        <taxon>Bacillariophyta</taxon>
        <taxon>Coscinodiscophyceae</taxon>
        <taxon>Chaetocerotophycidae</taxon>
        <taxon>Chaetocerotales</taxon>
        <taxon>Chaetocerotaceae</taxon>
        <taxon>Chaetoceros</taxon>
    </lineage>
</organism>
<evidence type="ECO:0000256" key="1">
    <source>
        <dbReference type="SAM" id="MobiDB-lite"/>
    </source>
</evidence>
<feature type="region of interest" description="Disordered" evidence="1">
    <location>
        <begin position="262"/>
        <end position="306"/>
    </location>
</feature>
<feature type="transmembrane region" description="Helical" evidence="2">
    <location>
        <begin position="205"/>
        <end position="229"/>
    </location>
</feature>
<keyword evidence="2" id="KW-1133">Transmembrane helix</keyword>
<proteinExistence type="predicted"/>
<evidence type="ECO:0000256" key="2">
    <source>
        <dbReference type="SAM" id="Phobius"/>
    </source>
</evidence>
<dbReference type="EMBL" id="BLLK01000056">
    <property type="protein sequence ID" value="GFH56816.1"/>
    <property type="molecule type" value="Genomic_DNA"/>
</dbReference>
<keyword evidence="2" id="KW-0812">Transmembrane</keyword>
<sequence length="306" mass="33322">MLKYENNPPAAAPGYAPPEKKCWYPKNGCEFWWTVFWIVLIPLVGLIVGAVILSMGISDKASSKDLDASVDFTQLPFTCTITEAKFVKTKQLTGDKGKKTGCEDSYEYYFTAEGLANVDAAYGDYDASYEFVSFEKVQRRDNNNCDRSDRLAPLMEAGDIVDCWRPAVPGFVPSKWYRCGNDECIKAFSPYDDVERAQNIAASRYIGGAIATGVCAPLLLIGTWLLFWLKKKYYPSSNNGNMGMAASAPYDLSGGGAYATSTTPQTQYATPSALPSAEASDNHGASLFDQMNGDLTGSKSKDVSSA</sequence>
<dbReference type="Proteomes" id="UP001054902">
    <property type="component" value="Unassembled WGS sequence"/>
</dbReference>
<reference evidence="3 4" key="1">
    <citation type="journal article" date="2021" name="Sci. Rep.">
        <title>The genome of the diatom Chaetoceros tenuissimus carries an ancient integrated fragment of an extant virus.</title>
        <authorList>
            <person name="Hongo Y."/>
            <person name="Kimura K."/>
            <person name="Takaki Y."/>
            <person name="Yoshida Y."/>
            <person name="Baba S."/>
            <person name="Kobayashi G."/>
            <person name="Nagasaki K."/>
            <person name="Hano T."/>
            <person name="Tomaru Y."/>
        </authorList>
    </citation>
    <scope>NUCLEOTIDE SEQUENCE [LARGE SCALE GENOMIC DNA]</scope>
    <source>
        <strain evidence="3 4">NIES-3715</strain>
    </source>
</reference>
<name>A0AAD3D2U6_9STRA</name>
<gene>
    <name evidence="3" type="ORF">CTEN210_13292</name>
</gene>
<protein>
    <submittedName>
        <fullName evidence="3">Uncharacterized protein</fullName>
    </submittedName>
</protein>